<keyword evidence="1" id="KW-0449">Lipoprotein</keyword>
<evidence type="ECO:0000313" key="1">
    <source>
        <dbReference type="EMBL" id="GAA4342805.1"/>
    </source>
</evidence>
<dbReference type="EMBL" id="BAABFU010000001">
    <property type="protein sequence ID" value="GAA4342805.1"/>
    <property type="molecule type" value="Genomic_DNA"/>
</dbReference>
<protein>
    <submittedName>
        <fullName evidence="1">DUF6279 family lipoprotein</fullName>
    </submittedName>
</protein>
<sequence>MKSPTRIIIIALALFSLQGCGFQFWYNRIAWLSTWYADDYVTLSSEQEERIEALVEKHAYWHRTTQLPRYNQFIDDVTADLRNRTVPENYDAYGDRLLNFYHTILDRALDDMIAELAQLNDEQVDELMKNISASAKKQSEEYFEESPEERLDNAIDSSIEGFEEWFDDLTDEQEALITEMTRSMKPTGELRFEYLKQWREAFSLALKERQSKSGQKALRSLLRNPRQLRSPELVKRSETNDSLRKDYQLKLFNTLSDEQIEHFVEYLDNYREDFKDLIKDAD</sequence>
<gene>
    <name evidence="1" type="ORF">GCM10023150_00900</name>
</gene>
<comment type="caution">
    <text evidence="1">The sequence shown here is derived from an EMBL/GenBank/DDBJ whole genome shotgun (WGS) entry which is preliminary data.</text>
</comment>
<keyword evidence="2" id="KW-1185">Reference proteome</keyword>
<dbReference type="RefSeq" id="WP_223577567.1">
    <property type="nucleotide sequence ID" value="NZ_BAABFU010000001.1"/>
</dbReference>
<dbReference type="Pfam" id="PF19795">
    <property type="entry name" value="DUF6279"/>
    <property type="match status" value="1"/>
</dbReference>
<proteinExistence type="predicted"/>
<dbReference type="PIRSF" id="PIRSF028200">
    <property type="entry name" value="UCP028200"/>
    <property type="match status" value="1"/>
</dbReference>
<accession>A0ABP8HQP6</accession>
<dbReference type="Proteomes" id="UP001501294">
    <property type="component" value="Unassembled WGS sequence"/>
</dbReference>
<name>A0ABP8HQP6_9GAMM</name>
<dbReference type="InterPro" id="IPR016875">
    <property type="entry name" value="UCP028200"/>
</dbReference>
<evidence type="ECO:0000313" key="2">
    <source>
        <dbReference type="Proteomes" id="UP001501294"/>
    </source>
</evidence>
<reference evidence="2" key="1">
    <citation type="journal article" date="2019" name="Int. J. Syst. Evol. Microbiol.">
        <title>The Global Catalogue of Microorganisms (GCM) 10K type strain sequencing project: providing services to taxonomists for standard genome sequencing and annotation.</title>
        <authorList>
            <consortium name="The Broad Institute Genomics Platform"/>
            <consortium name="The Broad Institute Genome Sequencing Center for Infectious Disease"/>
            <person name="Wu L."/>
            <person name="Ma J."/>
        </authorList>
    </citation>
    <scope>NUCLEOTIDE SEQUENCE [LARGE SCALE GENOMIC DNA]</scope>
    <source>
        <strain evidence="2">JCM 17727</strain>
    </source>
</reference>
<organism evidence="1 2">
    <name type="scientific">Kangiella taiwanensis</name>
    <dbReference type="NCBI Taxonomy" id="1079179"/>
    <lineage>
        <taxon>Bacteria</taxon>
        <taxon>Pseudomonadati</taxon>
        <taxon>Pseudomonadota</taxon>
        <taxon>Gammaproteobacteria</taxon>
        <taxon>Kangiellales</taxon>
        <taxon>Kangiellaceae</taxon>
        <taxon>Kangiella</taxon>
    </lineage>
</organism>
<dbReference type="PROSITE" id="PS51257">
    <property type="entry name" value="PROKAR_LIPOPROTEIN"/>
    <property type="match status" value="1"/>
</dbReference>